<evidence type="ECO:0000313" key="1">
    <source>
        <dbReference type="EMBL" id="AKV07318.1"/>
    </source>
</evidence>
<dbReference type="EMBL" id="CP010945">
    <property type="protein sequence ID" value="AKV07318.1"/>
    <property type="molecule type" value="Genomic_DNA"/>
</dbReference>
<name>A0A0K1QNN2_PSEFL</name>
<proteinExistence type="predicted"/>
<organism evidence="1 2">
    <name type="scientific">Pseudomonas fluorescens NCIMB 11764</name>
    <dbReference type="NCBI Taxonomy" id="1221522"/>
    <lineage>
        <taxon>Bacteria</taxon>
        <taxon>Pseudomonadati</taxon>
        <taxon>Pseudomonadota</taxon>
        <taxon>Gammaproteobacteria</taxon>
        <taxon>Pseudomonadales</taxon>
        <taxon>Pseudomonadaceae</taxon>
        <taxon>Pseudomonas</taxon>
    </lineage>
</organism>
<gene>
    <name evidence="1" type="ORF">B723_13200</name>
</gene>
<dbReference type="AlphaFoldDB" id="A0A0K1QNN2"/>
<protein>
    <submittedName>
        <fullName evidence="1">Uncharacterized protein</fullName>
    </submittedName>
</protein>
<sequence>MTRARLDMAQEGQLWEMALEHLGSDGLLQAVIEMWSRAAPPPRPLVEHLSTNEVSQDVLSILKIAQQRVGAIVPGRTPDAGTVTLYARHASNLVDGLITLLPKVKLSQALRGSCLEIELGI</sequence>
<dbReference type="Proteomes" id="UP000017175">
    <property type="component" value="Chromosome"/>
</dbReference>
<accession>A0A0K1QNN2</accession>
<reference evidence="1 2" key="1">
    <citation type="journal article" date="2012" name="J. Bacteriol.">
        <title>Draft genome sequence of the cyanide-utilizing bacterium Pseudomonas fluorescens strain NCIMB 11764.</title>
        <authorList>
            <person name="Vilo C.A."/>
            <person name="Benedik M.J."/>
            <person name="Kunz D.A."/>
            <person name="Dong Q."/>
        </authorList>
    </citation>
    <scope>NUCLEOTIDE SEQUENCE [LARGE SCALE GENOMIC DNA]</scope>
    <source>
        <strain evidence="1 2">NCIMB 11764</strain>
    </source>
</reference>
<evidence type="ECO:0000313" key="2">
    <source>
        <dbReference type="Proteomes" id="UP000017175"/>
    </source>
</evidence>